<keyword evidence="3" id="KW-1185">Reference proteome</keyword>
<evidence type="ECO:0000313" key="2">
    <source>
        <dbReference type="EMBL" id="QSQ19573.1"/>
    </source>
</evidence>
<name>A0ABX7NME1_9BACT</name>
<accession>A0ABX7NME1</accession>
<sequence>MSLQPALLPLPLIVVLWALVLVTPVLAWVLSALLVGGESETRWRRAALPVGRTVGVTLAAVVLARLLEAASGAMQDGPLGWLHALDKALTGHTSRTWYPLDAVLMLALAHAVLFLVAAPILALRERNRRGEPFRVPLASPLAVALVGVPVLSLVALHGPYLQDRPGRVLLDLASVLPMVCVALAVWTRSERAAPVVISTAVAAKPVTPVEVAALWQRAGAVEGRARPLLATPGVVASGGAVDGASRAWQVAGGSGPAPRALEDVSAAWSEPRQGWLVGDLPDPTERHFLAACLVRALQREGLTCLVVADAPEALRDAVEEAFARLGRWPPGALVAGAGELRDALVGHRMPAAVFLDVEGLSSEGIAALGGASDGCGRLWARSVGLVLLSQVDRGTPLATTHRMFTLRRLGLALSSAGARWGVLATGVGGVGTRSLVEGMFPGFPVREVPYAPRAAAPVRAWRVAPGFRDAPGTPWVRRALEPVTAAGLPASVGDPGGAFDRSAAEFWGRDVRFTRDVSLSGAASVADLGEAWLVAAYRALPHLAPLPAGGAHDALWSLPDTPLVRFLLRDSNLEGLARNGMLPPPRPLVGRHNGALATAHLKAALREGTQDYAALAAVFGRSRVDAALGQDFRAERHAVRRATGQDEVVRSPVIPALPSAAGHGGPLRRTVSEQVVHIIDGQGGQPLLEVDKLLVDTRFYPGRVFAVGDARYEVPLNAYDTKRGEIRVHPVPHDRPLTRPQLQIRVESASVVESPQTVHVGRASYQVTTVEATVVERVTGFMQVGRPGRVDMGEVTCRYRTRVRALLFPSGGTPAALFHLARSADGVLLAHLLAGDEDIEVVPVQPGLYAGAPAGVAVVDRHLQGMGVAEAMDLSLIDDTFKWVRALLAGCGCAHGCPVCTPQDVLDAGPDKAGVLELLG</sequence>
<proteinExistence type="predicted"/>
<protein>
    <submittedName>
        <fullName evidence="2">Uncharacterized protein</fullName>
    </submittedName>
</protein>
<organism evidence="2 3">
    <name type="scientific">Pyxidicoccus parkwayensis</name>
    <dbReference type="NCBI Taxonomy" id="2813578"/>
    <lineage>
        <taxon>Bacteria</taxon>
        <taxon>Pseudomonadati</taxon>
        <taxon>Myxococcota</taxon>
        <taxon>Myxococcia</taxon>
        <taxon>Myxococcales</taxon>
        <taxon>Cystobacterineae</taxon>
        <taxon>Myxococcaceae</taxon>
        <taxon>Pyxidicoccus</taxon>
    </lineage>
</organism>
<keyword evidence="1" id="KW-0812">Transmembrane</keyword>
<keyword evidence="1" id="KW-1133">Transmembrane helix</keyword>
<feature type="transmembrane region" description="Helical" evidence="1">
    <location>
        <begin position="102"/>
        <end position="123"/>
    </location>
</feature>
<evidence type="ECO:0000313" key="3">
    <source>
        <dbReference type="Proteomes" id="UP000662747"/>
    </source>
</evidence>
<gene>
    <name evidence="2" type="ORF">JY651_30195</name>
</gene>
<reference evidence="2 3" key="1">
    <citation type="submission" date="2021-02" db="EMBL/GenBank/DDBJ databases">
        <title>De Novo genome assembly of isolated myxobacteria.</title>
        <authorList>
            <person name="Stevens D.C."/>
        </authorList>
    </citation>
    <scope>NUCLEOTIDE SEQUENCE [LARGE SCALE GENOMIC DNA]</scope>
    <source>
        <strain evidence="3">SCPEA02</strain>
    </source>
</reference>
<dbReference type="Proteomes" id="UP000662747">
    <property type="component" value="Chromosome"/>
</dbReference>
<dbReference type="RefSeq" id="WP_206721157.1">
    <property type="nucleotide sequence ID" value="NZ_CP071090.1"/>
</dbReference>
<feature type="transmembrane region" description="Helical" evidence="1">
    <location>
        <begin position="135"/>
        <end position="156"/>
    </location>
</feature>
<evidence type="ECO:0000256" key="1">
    <source>
        <dbReference type="SAM" id="Phobius"/>
    </source>
</evidence>
<feature type="transmembrane region" description="Helical" evidence="1">
    <location>
        <begin position="12"/>
        <end position="35"/>
    </location>
</feature>
<keyword evidence="1" id="KW-0472">Membrane</keyword>
<dbReference type="EMBL" id="CP071090">
    <property type="protein sequence ID" value="QSQ19573.1"/>
    <property type="molecule type" value="Genomic_DNA"/>
</dbReference>
<feature type="transmembrane region" description="Helical" evidence="1">
    <location>
        <begin position="47"/>
        <end position="67"/>
    </location>
</feature>